<dbReference type="AlphaFoldDB" id="A0ABD0QPP1"/>
<comment type="caution">
    <text evidence="1">The sequence shown here is derived from an EMBL/GenBank/DDBJ whole genome shotgun (WGS) entry which is preliminary data.</text>
</comment>
<keyword evidence="2" id="KW-1185">Reference proteome</keyword>
<proteinExistence type="predicted"/>
<feature type="non-terminal residue" evidence="1">
    <location>
        <position position="83"/>
    </location>
</feature>
<dbReference type="Proteomes" id="UP001529510">
    <property type="component" value="Unassembled WGS sequence"/>
</dbReference>
<gene>
    <name evidence="1" type="ORF">M9458_015107</name>
</gene>
<sequence>MSFLHSPAYVSVTVASTLPPASTSPKLTLELMSEAAELTVLIPASLQKELCLLNWLARELLDSDLRNFKPLSMDCRKRPFLFL</sequence>
<accession>A0ABD0QPP1</accession>
<protein>
    <submittedName>
        <fullName evidence="1">Uncharacterized protein</fullName>
    </submittedName>
</protein>
<dbReference type="EMBL" id="JAMKFB020000007">
    <property type="protein sequence ID" value="KAL0188008.1"/>
    <property type="molecule type" value="Genomic_DNA"/>
</dbReference>
<reference evidence="1 2" key="1">
    <citation type="submission" date="2024-05" db="EMBL/GenBank/DDBJ databases">
        <title>Genome sequencing and assembly of Indian major carp, Cirrhinus mrigala (Hamilton, 1822).</title>
        <authorList>
            <person name="Mohindra V."/>
            <person name="Chowdhury L.M."/>
            <person name="Lal K."/>
            <person name="Jena J.K."/>
        </authorList>
    </citation>
    <scope>NUCLEOTIDE SEQUENCE [LARGE SCALE GENOMIC DNA]</scope>
    <source>
        <strain evidence="1">CM1030</strain>
        <tissue evidence="1">Blood</tissue>
    </source>
</reference>
<name>A0ABD0QPP1_CIRMR</name>
<evidence type="ECO:0000313" key="2">
    <source>
        <dbReference type="Proteomes" id="UP001529510"/>
    </source>
</evidence>
<evidence type="ECO:0000313" key="1">
    <source>
        <dbReference type="EMBL" id="KAL0188008.1"/>
    </source>
</evidence>
<organism evidence="1 2">
    <name type="scientific">Cirrhinus mrigala</name>
    <name type="common">Mrigala</name>
    <dbReference type="NCBI Taxonomy" id="683832"/>
    <lineage>
        <taxon>Eukaryota</taxon>
        <taxon>Metazoa</taxon>
        <taxon>Chordata</taxon>
        <taxon>Craniata</taxon>
        <taxon>Vertebrata</taxon>
        <taxon>Euteleostomi</taxon>
        <taxon>Actinopterygii</taxon>
        <taxon>Neopterygii</taxon>
        <taxon>Teleostei</taxon>
        <taxon>Ostariophysi</taxon>
        <taxon>Cypriniformes</taxon>
        <taxon>Cyprinidae</taxon>
        <taxon>Labeoninae</taxon>
        <taxon>Labeonini</taxon>
        <taxon>Cirrhinus</taxon>
    </lineage>
</organism>